<feature type="region of interest" description="Disordered" evidence="1">
    <location>
        <begin position="287"/>
        <end position="322"/>
    </location>
</feature>
<protein>
    <submittedName>
        <fullName evidence="3">Uncharacterized protein</fullName>
    </submittedName>
</protein>
<evidence type="ECO:0000313" key="3">
    <source>
        <dbReference type="EMBL" id="KGQ02911.1"/>
    </source>
</evidence>
<feature type="compositionally biased region" description="Basic and acidic residues" evidence="1">
    <location>
        <begin position="290"/>
        <end position="304"/>
    </location>
</feature>
<comment type="caution">
    <text evidence="3">The sequence shown here is derived from an EMBL/GenBank/DDBJ whole genome shotgun (WGS) entry which is preliminary data.</text>
</comment>
<evidence type="ECO:0000313" key="4">
    <source>
        <dbReference type="Proteomes" id="UP000030106"/>
    </source>
</evidence>
<evidence type="ECO:0000256" key="1">
    <source>
        <dbReference type="SAM" id="MobiDB-lite"/>
    </source>
</evidence>
<dbReference type="HOGENOM" id="CLU_709771_0_0_1"/>
<evidence type="ECO:0000256" key="2">
    <source>
        <dbReference type="SAM" id="SignalP"/>
    </source>
</evidence>
<accession>A0A0A2V519</accession>
<sequence>MKLYILLLAGLASASVDAESAAARCKPPAYRCDPHHNGWNVCDTSGNWVFAGRCPAGTVCKFNKENGSPYCLPRNHPKAMCIRFVPDDSINDSILLCTLIINLNHKLSKLAASSHDVKQTVNLVEVAQPPDALADDGLNLVLIDKLHHVCKLLPRAHGAPTQVNVCQHRLHQPLHLGADRHAVLRNDAAVAQHRRRLVDDGSSRTINDGVEKRAVPGQQRLPEGAAPARLLVNDAALGAHGHGPVNLGLVARRDVGVAAHGDDKLQDLQGDAAANARDEHVLAGAVDAGLGHERAPTRKPDERQGGGLDGGEVRRHELDLGGGRNDIVGRAAGVGALLAAANDEARRVLGALRVAVPAPARRQDDGLVQEARWVGDAGPDLDDDAAAVG</sequence>
<feature type="chain" id="PRO_5002006580" evidence="2">
    <location>
        <begin position="19"/>
        <end position="389"/>
    </location>
</feature>
<keyword evidence="2" id="KW-0732">Signal</keyword>
<gene>
    <name evidence="3" type="ORF">BBAD15_g11861</name>
</gene>
<proteinExistence type="predicted"/>
<reference evidence="3 4" key="1">
    <citation type="submission" date="2012-10" db="EMBL/GenBank/DDBJ databases">
        <title>Genome sequencing and analysis of entomopathogenic fungi Beauveria bassiana D1-5.</title>
        <authorList>
            <person name="Li Q."/>
            <person name="Wang L."/>
            <person name="Zhang Z."/>
            <person name="Wang Q."/>
            <person name="Ren J."/>
            <person name="Wang M."/>
            <person name="Xu W."/>
            <person name="Wang J."/>
            <person name="Lu Y."/>
            <person name="Du Q."/>
            <person name="Sun Z."/>
        </authorList>
    </citation>
    <scope>NUCLEOTIDE SEQUENCE [LARGE SCALE GENOMIC DNA]</scope>
    <source>
        <strain evidence="3 4">D1-5</strain>
    </source>
</reference>
<dbReference type="EMBL" id="ANFO01001328">
    <property type="protein sequence ID" value="KGQ02911.1"/>
    <property type="molecule type" value="Genomic_DNA"/>
</dbReference>
<dbReference type="Proteomes" id="UP000030106">
    <property type="component" value="Unassembled WGS sequence"/>
</dbReference>
<dbReference type="AlphaFoldDB" id="A0A0A2V519"/>
<organism evidence="3 4">
    <name type="scientific">Beauveria bassiana D1-5</name>
    <dbReference type="NCBI Taxonomy" id="1245745"/>
    <lineage>
        <taxon>Eukaryota</taxon>
        <taxon>Fungi</taxon>
        <taxon>Dikarya</taxon>
        <taxon>Ascomycota</taxon>
        <taxon>Pezizomycotina</taxon>
        <taxon>Sordariomycetes</taxon>
        <taxon>Hypocreomycetidae</taxon>
        <taxon>Hypocreales</taxon>
        <taxon>Cordycipitaceae</taxon>
        <taxon>Beauveria</taxon>
    </lineage>
</organism>
<feature type="signal peptide" evidence="2">
    <location>
        <begin position="1"/>
        <end position="18"/>
    </location>
</feature>
<name>A0A0A2V519_BEABA</name>